<evidence type="ECO:0000259" key="7">
    <source>
        <dbReference type="PROSITE" id="PS51192"/>
    </source>
</evidence>
<dbReference type="InterPro" id="IPR027417">
    <property type="entry name" value="P-loop_NTPase"/>
</dbReference>
<evidence type="ECO:0000313" key="10">
    <source>
        <dbReference type="EMBL" id="KAE8259112.1"/>
    </source>
</evidence>
<dbReference type="EMBL" id="CAJHJG010000103">
    <property type="protein sequence ID" value="CAD6897408.1"/>
    <property type="molecule type" value="Genomic_DNA"/>
</dbReference>
<dbReference type="PROSITE" id="PS51192">
    <property type="entry name" value="HELICASE_ATP_BIND_1"/>
    <property type="match status" value="1"/>
</dbReference>
<dbReference type="InterPro" id="IPR014001">
    <property type="entry name" value="Helicase_ATP-bd"/>
</dbReference>
<dbReference type="Proteomes" id="UP000077671">
    <property type="component" value="Unassembled WGS sequence"/>
</dbReference>
<keyword evidence="1 5" id="KW-0547">Nucleotide-binding</keyword>
<reference evidence="9" key="3">
    <citation type="submission" date="2020-10" db="EMBL/GenBank/DDBJ databases">
        <authorList>
            <person name="Sedaghatjoo S."/>
        </authorList>
    </citation>
    <scope>NUCLEOTIDE SEQUENCE</scope>
    <source>
        <strain evidence="9">AZH3</strain>
    </source>
</reference>
<organism evidence="10 11">
    <name type="scientific">Tilletia caries</name>
    <name type="common">wheat bunt fungus</name>
    <dbReference type="NCBI Taxonomy" id="13290"/>
    <lineage>
        <taxon>Eukaryota</taxon>
        <taxon>Fungi</taxon>
        <taxon>Dikarya</taxon>
        <taxon>Basidiomycota</taxon>
        <taxon>Ustilaginomycotina</taxon>
        <taxon>Exobasidiomycetes</taxon>
        <taxon>Tilletiales</taxon>
        <taxon>Tilletiaceae</taxon>
        <taxon>Tilletia</taxon>
    </lineage>
</organism>
<feature type="region of interest" description="Disordered" evidence="6">
    <location>
        <begin position="818"/>
        <end position="949"/>
    </location>
</feature>
<dbReference type="EMBL" id="LWDD02000543">
    <property type="protein sequence ID" value="KAE8259112.1"/>
    <property type="molecule type" value="Genomic_DNA"/>
</dbReference>
<dbReference type="Gene3D" id="3.40.50.300">
    <property type="entry name" value="P-loop containing nucleotide triphosphate hydrolases"/>
    <property type="match status" value="2"/>
</dbReference>
<feature type="region of interest" description="Disordered" evidence="6">
    <location>
        <begin position="363"/>
        <end position="382"/>
    </location>
</feature>
<reference evidence="10" key="2">
    <citation type="journal article" date="2019" name="IMA Fungus">
        <title>Genome sequencing and comparison of five Tilletia species to identify candidate genes for the detection of regulated species infecting wheat.</title>
        <authorList>
            <person name="Nguyen H.D.T."/>
            <person name="Sultana T."/>
            <person name="Kesanakurti P."/>
            <person name="Hambleton S."/>
        </authorList>
    </citation>
    <scope>NUCLEOTIDE SEQUENCE</scope>
    <source>
        <strain evidence="10">DAOMC 238032</strain>
    </source>
</reference>
<dbReference type="InterPro" id="IPR011545">
    <property type="entry name" value="DEAD/DEAH_box_helicase_dom"/>
</dbReference>
<evidence type="ECO:0000256" key="2">
    <source>
        <dbReference type="ARBA" id="ARBA00022801"/>
    </source>
</evidence>
<dbReference type="SMART" id="SM00490">
    <property type="entry name" value="HELICc"/>
    <property type="match status" value="1"/>
</dbReference>
<dbReference type="SMART" id="SM00487">
    <property type="entry name" value="DEXDc"/>
    <property type="match status" value="1"/>
</dbReference>
<evidence type="ECO:0000313" key="9">
    <source>
        <dbReference type="EMBL" id="CAD6897408.1"/>
    </source>
</evidence>
<feature type="compositionally biased region" description="Gly residues" evidence="6">
    <location>
        <begin position="913"/>
        <end position="927"/>
    </location>
</feature>
<dbReference type="InterPro" id="IPR001650">
    <property type="entry name" value="Helicase_C-like"/>
</dbReference>
<dbReference type="GO" id="GO:0003724">
    <property type="term" value="F:RNA helicase activity"/>
    <property type="evidence" value="ECO:0007669"/>
    <property type="project" value="UniProtKB-EC"/>
</dbReference>
<dbReference type="SUPFAM" id="SSF52540">
    <property type="entry name" value="P-loop containing nucleoside triphosphate hydrolases"/>
    <property type="match status" value="2"/>
</dbReference>
<dbReference type="AlphaFoldDB" id="A0A177VG32"/>
<gene>
    <name evidence="10" type="ORF">A4X03_0g4187</name>
    <name evidence="9" type="ORF">JKIAZH3_G2750</name>
</gene>
<evidence type="ECO:0000256" key="6">
    <source>
        <dbReference type="SAM" id="MobiDB-lite"/>
    </source>
</evidence>
<protein>
    <recommendedName>
        <fullName evidence="5">ATP-dependent RNA helicase</fullName>
        <ecNumber evidence="5">3.6.4.13</ecNumber>
    </recommendedName>
</protein>
<evidence type="ECO:0000313" key="12">
    <source>
        <dbReference type="Proteomes" id="UP000836402"/>
    </source>
</evidence>
<evidence type="ECO:0000256" key="4">
    <source>
        <dbReference type="ARBA" id="ARBA00022884"/>
    </source>
</evidence>
<keyword evidence="4 5" id="KW-0694">RNA-binding</keyword>
<evidence type="ECO:0000256" key="1">
    <source>
        <dbReference type="ARBA" id="ARBA00022741"/>
    </source>
</evidence>
<dbReference type="CDD" id="cd18787">
    <property type="entry name" value="SF2_C_DEAD"/>
    <property type="match status" value="1"/>
</dbReference>
<keyword evidence="3 5" id="KW-0067">ATP-binding</keyword>
<keyword evidence="5" id="KW-0347">Helicase</keyword>
<dbReference type="Proteomes" id="UP000836402">
    <property type="component" value="Unassembled WGS sequence"/>
</dbReference>
<dbReference type="EC" id="3.6.4.13" evidence="5"/>
<evidence type="ECO:0000259" key="8">
    <source>
        <dbReference type="PROSITE" id="PS51194"/>
    </source>
</evidence>
<dbReference type="Pfam" id="PF00271">
    <property type="entry name" value="Helicase_C"/>
    <property type="match status" value="1"/>
</dbReference>
<evidence type="ECO:0000256" key="5">
    <source>
        <dbReference type="RuleBase" id="RU365068"/>
    </source>
</evidence>
<dbReference type="GO" id="GO:0005524">
    <property type="term" value="F:ATP binding"/>
    <property type="evidence" value="ECO:0007669"/>
    <property type="project" value="UniProtKB-UniRule"/>
</dbReference>
<dbReference type="GO" id="GO:0003723">
    <property type="term" value="F:RNA binding"/>
    <property type="evidence" value="ECO:0007669"/>
    <property type="project" value="UniProtKB-UniRule"/>
</dbReference>
<comment type="caution">
    <text evidence="10">The sequence shown here is derived from an EMBL/GenBank/DDBJ whole genome shotgun (WGS) entry which is preliminary data.</text>
</comment>
<evidence type="ECO:0000256" key="3">
    <source>
        <dbReference type="ARBA" id="ARBA00022840"/>
    </source>
</evidence>
<dbReference type="PANTHER" id="PTHR24031">
    <property type="entry name" value="RNA HELICASE"/>
    <property type="match status" value="1"/>
</dbReference>
<comment type="catalytic activity">
    <reaction evidence="5">
        <text>ATP + H2O = ADP + phosphate + H(+)</text>
        <dbReference type="Rhea" id="RHEA:13065"/>
        <dbReference type="ChEBI" id="CHEBI:15377"/>
        <dbReference type="ChEBI" id="CHEBI:15378"/>
        <dbReference type="ChEBI" id="CHEBI:30616"/>
        <dbReference type="ChEBI" id="CHEBI:43474"/>
        <dbReference type="ChEBI" id="CHEBI:456216"/>
        <dbReference type="EC" id="3.6.4.13"/>
    </reaction>
</comment>
<feature type="domain" description="Helicase C-terminal" evidence="8">
    <location>
        <begin position="458"/>
        <end position="635"/>
    </location>
</feature>
<feature type="domain" description="Helicase ATP-binding" evidence="7">
    <location>
        <begin position="124"/>
        <end position="421"/>
    </location>
</feature>
<keyword evidence="2 5" id="KW-0378">Hydrolase</keyword>
<dbReference type="GO" id="GO:0016787">
    <property type="term" value="F:hydrolase activity"/>
    <property type="evidence" value="ECO:0007669"/>
    <property type="project" value="UniProtKB-KW"/>
</dbReference>
<reference evidence="10" key="1">
    <citation type="submission" date="2016-04" db="EMBL/GenBank/DDBJ databases">
        <authorList>
            <person name="Nguyen H.D."/>
            <person name="Kesanakurti P."/>
            <person name="Cullis J."/>
            <person name="Levesque C.A."/>
            <person name="Hambleton S."/>
        </authorList>
    </citation>
    <scope>NUCLEOTIDE SEQUENCE</scope>
    <source>
        <strain evidence="10">DAOMC 238032</strain>
    </source>
</reference>
<keyword evidence="12" id="KW-1185">Reference proteome</keyword>
<comment type="similarity">
    <text evidence="5">Belongs to the DEAD box helicase family.</text>
</comment>
<name>A0A177VG32_9BASI</name>
<dbReference type="PROSITE" id="PS51194">
    <property type="entry name" value="HELICASE_CTER"/>
    <property type="match status" value="1"/>
</dbReference>
<comment type="function">
    <text evidence="5">RNA helicase.</text>
</comment>
<comment type="domain">
    <text evidence="5">The Q motif is unique to and characteristic of the DEAD box family of RNA helicases and controls ATP binding and hydrolysis.</text>
</comment>
<evidence type="ECO:0000313" key="11">
    <source>
        <dbReference type="Proteomes" id="UP000077671"/>
    </source>
</evidence>
<sequence>MLRRSLFGLSAPLARTAAAAATRTLPAAAISTRPSALSLTLTLLRPARAALCHRHLQTSAAQVEQQEHHDHIHLIPQHDPASFHSLHTKISKHTLTALVEHPFQFNKMSDVQQRVLNLLPDLITPASNGFQDLLVKAKTGTGKTVAFLVPAIEARFNAIQNIRDGSFPLFKPWEQILRRNRPELFPNAHEAPADDPTAHQTPLDYTTLSQAERNTLSTQFSRNTAGILILSPTRELATQIATEARKLITHHQRAIADESTPAPAMRGRAKPPHQQRTECVQMLVGGMSRNHQIQDWSRGRPDVVVGTPGRVLDLLSDNDTISSAMSACQTLILDEADTLLEMGFRDEIQKIIDYLPNTKVVTRNSSNKRDRRAPLQTEEGDTPIVSRQSAELTRQTFLFSATASPKIREVARWALAEKHTFIDCVPQGEDNTHSHIPQAAYIAPTPTEQLELVVRLIQHDQLVHPQTSKVIVFAPTTLLTQMISGVLRKVALGGGFPANTYDKYGGATSTGRAGGGGIGGSVYELHSKLDQSVRFNTSASFRKDGSGGAVLVTSDVSARGVDYPGTTRVIQFGVPQTRESYIHRIGRTGRAQHRGGRADLVLQPFEAGYVSGALRNLPIRVAEPSEIYDELDSLGAKFDAEGPAGLGLDAEKTKSLNREAIEARNAKRNARGNMRYGARAEPPSLPAPIKGPLLPLVSTSSDTPLELNLPDAEELRATFMSLLGFYTAIEAGDLRCEKSAVMHGLKGWVVGLTGDEQAGYVSQSMVLRLGFRESGGGGGGGGGGYGGGGRGGYGRGEYGGGGRGGYGGGGRGGYGGGGGGRGGGGSYADRSWRFDNGDASSSPSFGNDRPPRRSFGESSPSSGFGGDRPRRSFGDSSSGGFGGDRPRRSFGDSSPSFGDRPRRSFGESDSSFGGSGGRGGSGGGSSFGGREKPAWEQRGNFKARAMREG</sequence>
<proteinExistence type="inferred from homology"/>
<dbReference type="Pfam" id="PF00270">
    <property type="entry name" value="DEAD"/>
    <property type="match status" value="1"/>
</dbReference>
<accession>A0A177VG32</accession>